<dbReference type="InterPro" id="IPR041581">
    <property type="entry name" value="Glyoxalase_6"/>
</dbReference>
<sequence length="136" mass="14640">MPQTTSATTTPATPTGTLLGSGIWAPDGAALADFYAAALGWETRHTFHDEDGNPAAHLIGDGVRTLVFYTARAFRAPDWPRDELPFHLDLAFEDPAAAEERLLALGATRPDHQPGKGRWTVLLDPSGQPFCICRAS</sequence>
<organism evidence="2 3">
    <name type="scientific">Streptomyces catenulae</name>
    <dbReference type="NCBI Taxonomy" id="66875"/>
    <lineage>
        <taxon>Bacteria</taxon>
        <taxon>Bacillati</taxon>
        <taxon>Actinomycetota</taxon>
        <taxon>Actinomycetes</taxon>
        <taxon>Kitasatosporales</taxon>
        <taxon>Streptomycetaceae</taxon>
        <taxon>Streptomyces</taxon>
    </lineage>
</organism>
<dbReference type="RefSeq" id="WP_030281291.1">
    <property type="nucleotide sequence ID" value="NZ_JBEZVI010000025.1"/>
</dbReference>
<reference evidence="2 3" key="1">
    <citation type="submission" date="2024-06" db="EMBL/GenBank/DDBJ databases">
        <title>The Natural Products Discovery Center: Release of the First 8490 Sequenced Strains for Exploring Actinobacteria Biosynthetic Diversity.</title>
        <authorList>
            <person name="Kalkreuter E."/>
            <person name="Kautsar S.A."/>
            <person name="Yang D."/>
            <person name="Bader C.D."/>
            <person name="Teijaro C.N."/>
            <person name="Fluegel L."/>
            <person name="Davis C.M."/>
            <person name="Simpson J.R."/>
            <person name="Lauterbach L."/>
            <person name="Steele A.D."/>
            <person name="Gui C."/>
            <person name="Meng S."/>
            <person name="Li G."/>
            <person name="Viehrig K."/>
            <person name="Ye F."/>
            <person name="Su P."/>
            <person name="Kiefer A.F."/>
            <person name="Nichols A."/>
            <person name="Cepeda A.J."/>
            <person name="Yan W."/>
            <person name="Fan B."/>
            <person name="Jiang Y."/>
            <person name="Adhikari A."/>
            <person name="Zheng C.-J."/>
            <person name="Schuster L."/>
            <person name="Cowan T.M."/>
            <person name="Smanski M.J."/>
            <person name="Chevrette M.G."/>
            <person name="De Carvalho L.P.S."/>
            <person name="Shen B."/>
        </authorList>
    </citation>
    <scope>NUCLEOTIDE SEQUENCE [LARGE SCALE GENOMIC DNA]</scope>
    <source>
        <strain evidence="2 3">NPDC033039</strain>
    </source>
</reference>
<dbReference type="Pfam" id="PF18029">
    <property type="entry name" value="Glyoxalase_6"/>
    <property type="match status" value="1"/>
</dbReference>
<dbReference type="Gene3D" id="3.10.180.10">
    <property type="entry name" value="2,3-Dihydroxybiphenyl 1,2-Dioxygenase, domain 1"/>
    <property type="match status" value="1"/>
</dbReference>
<proteinExistence type="predicted"/>
<dbReference type="Proteomes" id="UP001550853">
    <property type="component" value="Unassembled WGS sequence"/>
</dbReference>
<dbReference type="SUPFAM" id="SSF54593">
    <property type="entry name" value="Glyoxalase/Bleomycin resistance protein/Dihydroxybiphenyl dioxygenase"/>
    <property type="match status" value="1"/>
</dbReference>
<dbReference type="InterPro" id="IPR029068">
    <property type="entry name" value="Glyas_Bleomycin-R_OHBP_Dase"/>
</dbReference>
<gene>
    <name evidence="2" type="ORF">AB0E61_25410</name>
</gene>
<feature type="domain" description="VOC" evidence="1">
    <location>
        <begin position="17"/>
        <end position="135"/>
    </location>
</feature>
<name>A0ABV2Z602_9ACTN</name>
<accession>A0ABV2Z602</accession>
<keyword evidence="3" id="KW-1185">Reference proteome</keyword>
<protein>
    <submittedName>
        <fullName evidence="2">VOC family protein</fullName>
    </submittedName>
</protein>
<comment type="caution">
    <text evidence="2">The sequence shown here is derived from an EMBL/GenBank/DDBJ whole genome shotgun (WGS) entry which is preliminary data.</text>
</comment>
<dbReference type="InterPro" id="IPR037523">
    <property type="entry name" value="VOC_core"/>
</dbReference>
<evidence type="ECO:0000259" key="1">
    <source>
        <dbReference type="PROSITE" id="PS51819"/>
    </source>
</evidence>
<dbReference type="PANTHER" id="PTHR35908">
    <property type="entry name" value="HYPOTHETICAL FUSION PROTEIN"/>
    <property type="match status" value="1"/>
</dbReference>
<evidence type="ECO:0000313" key="3">
    <source>
        <dbReference type="Proteomes" id="UP001550853"/>
    </source>
</evidence>
<dbReference type="PANTHER" id="PTHR35908:SF1">
    <property type="entry name" value="CONSERVED PROTEIN"/>
    <property type="match status" value="1"/>
</dbReference>
<dbReference type="EMBL" id="JBEZVI010000025">
    <property type="protein sequence ID" value="MEU3713422.1"/>
    <property type="molecule type" value="Genomic_DNA"/>
</dbReference>
<dbReference type="PROSITE" id="PS51819">
    <property type="entry name" value="VOC"/>
    <property type="match status" value="1"/>
</dbReference>
<evidence type="ECO:0000313" key="2">
    <source>
        <dbReference type="EMBL" id="MEU3713422.1"/>
    </source>
</evidence>